<dbReference type="EnsemblPlants" id="QL02p096559:mrna">
    <property type="protein sequence ID" value="QL02p096559:mrna"/>
    <property type="gene ID" value="QL02p096559"/>
</dbReference>
<dbReference type="PANTHER" id="PTHR34836">
    <property type="entry name" value="OS06G0188250 PROTEIN"/>
    <property type="match status" value="1"/>
</dbReference>
<dbReference type="Proteomes" id="UP000594261">
    <property type="component" value="Chromosome 2"/>
</dbReference>
<sequence>MSMTMTNQKPLSKFLSFLLLSLSLCGYEPLMMANELIPVGVVLDLKSPVGRVAERYLSMALSDYYAVNHNYSTRLSLLTKDSGNDVIAAASAGEEWEGNTSIKGKLVALTKGRPRNQRKGGRRTHKKEDGEGETLLGPIPRR</sequence>
<feature type="chain" id="PRO_5029627694" evidence="2">
    <location>
        <begin position="34"/>
        <end position="142"/>
    </location>
</feature>
<evidence type="ECO:0000313" key="4">
    <source>
        <dbReference type="Proteomes" id="UP000594261"/>
    </source>
</evidence>
<dbReference type="AlphaFoldDB" id="A0A7N2L1W3"/>
<evidence type="ECO:0000256" key="1">
    <source>
        <dbReference type="SAM" id="MobiDB-lite"/>
    </source>
</evidence>
<dbReference type="InterPro" id="IPR015683">
    <property type="entry name" value="Ionotropic_Glu_rcpt"/>
</dbReference>
<organism evidence="3 4">
    <name type="scientific">Quercus lobata</name>
    <name type="common">Valley oak</name>
    <dbReference type="NCBI Taxonomy" id="97700"/>
    <lineage>
        <taxon>Eukaryota</taxon>
        <taxon>Viridiplantae</taxon>
        <taxon>Streptophyta</taxon>
        <taxon>Embryophyta</taxon>
        <taxon>Tracheophyta</taxon>
        <taxon>Spermatophyta</taxon>
        <taxon>Magnoliopsida</taxon>
        <taxon>eudicotyledons</taxon>
        <taxon>Gunneridae</taxon>
        <taxon>Pentapetalae</taxon>
        <taxon>rosids</taxon>
        <taxon>fabids</taxon>
        <taxon>Fagales</taxon>
        <taxon>Fagaceae</taxon>
        <taxon>Quercus</taxon>
    </lineage>
</organism>
<feature type="region of interest" description="Disordered" evidence="1">
    <location>
        <begin position="110"/>
        <end position="142"/>
    </location>
</feature>
<reference evidence="3" key="2">
    <citation type="submission" date="2021-01" db="UniProtKB">
        <authorList>
            <consortium name="EnsemblPlants"/>
        </authorList>
    </citation>
    <scope>IDENTIFICATION</scope>
</reference>
<accession>A0A7N2L1W3</accession>
<keyword evidence="2" id="KW-0732">Signal</keyword>
<evidence type="ECO:0000256" key="2">
    <source>
        <dbReference type="SAM" id="SignalP"/>
    </source>
</evidence>
<reference evidence="4" key="1">
    <citation type="journal article" date="2016" name="G3 (Bethesda)">
        <title>First Draft Assembly and Annotation of the Genome of a California Endemic Oak Quercus lobata Nee (Fagaceae).</title>
        <authorList>
            <person name="Sork V.L."/>
            <person name="Fitz-Gibbon S.T."/>
            <person name="Puiu D."/>
            <person name="Crepeau M."/>
            <person name="Gugger P.F."/>
            <person name="Sherman R."/>
            <person name="Stevens K."/>
            <person name="Langley C.H."/>
            <person name="Pellegrini M."/>
            <person name="Salzberg S.L."/>
        </authorList>
    </citation>
    <scope>NUCLEOTIDE SEQUENCE [LARGE SCALE GENOMIC DNA]</scope>
    <source>
        <strain evidence="4">cv. SW786</strain>
    </source>
</reference>
<dbReference type="PANTHER" id="PTHR34836:SF7">
    <property type="entry name" value="RECEPTOR LIGAND BINDING REGION DOMAIN-CONTAINING PROTEIN"/>
    <property type="match status" value="1"/>
</dbReference>
<dbReference type="InParanoid" id="A0A7N2L1W3"/>
<protein>
    <submittedName>
        <fullName evidence="3">Uncharacterized protein</fullName>
    </submittedName>
</protein>
<proteinExistence type="predicted"/>
<name>A0A7N2L1W3_QUELO</name>
<keyword evidence="4" id="KW-1185">Reference proteome</keyword>
<feature type="compositionally biased region" description="Basic residues" evidence="1">
    <location>
        <begin position="112"/>
        <end position="125"/>
    </location>
</feature>
<dbReference type="Gramene" id="QL02p096559:mrna">
    <property type="protein sequence ID" value="QL02p096559:mrna"/>
    <property type="gene ID" value="QL02p096559"/>
</dbReference>
<evidence type="ECO:0000313" key="3">
    <source>
        <dbReference type="EnsemblPlants" id="QL02p096559:mrna"/>
    </source>
</evidence>
<feature type="signal peptide" evidence="2">
    <location>
        <begin position="1"/>
        <end position="33"/>
    </location>
</feature>